<dbReference type="Proteomes" id="UP001177120">
    <property type="component" value="Unassembled WGS sequence"/>
</dbReference>
<comment type="caution">
    <text evidence="1">The sequence shown here is derived from an EMBL/GenBank/DDBJ whole genome shotgun (WGS) entry which is preliminary data.</text>
</comment>
<proteinExistence type="predicted"/>
<dbReference type="RefSeq" id="WP_205493854.1">
    <property type="nucleotide sequence ID" value="NZ_JAFHAP010000006.1"/>
</dbReference>
<protein>
    <submittedName>
        <fullName evidence="1">Uncharacterized protein</fullName>
    </submittedName>
</protein>
<sequence length="56" mass="6593">MKAQQISYSNNKEEQHNYPPVNINLYEKYLDPQTKNGIINFIKQLSSTSDFKETKN</sequence>
<name>A0ABS2WHX0_9BACL</name>
<organism evidence="1 2">
    <name type="scientific">Polycladomyces zharkentensis</name>
    <dbReference type="NCBI Taxonomy" id="2807616"/>
    <lineage>
        <taxon>Bacteria</taxon>
        <taxon>Bacillati</taxon>
        <taxon>Bacillota</taxon>
        <taxon>Bacilli</taxon>
        <taxon>Bacillales</taxon>
        <taxon>Thermoactinomycetaceae</taxon>
        <taxon>Polycladomyces</taxon>
    </lineage>
</organism>
<evidence type="ECO:0000313" key="2">
    <source>
        <dbReference type="Proteomes" id="UP001177120"/>
    </source>
</evidence>
<accession>A0ABS2WHX0</accession>
<gene>
    <name evidence="1" type="ORF">JQC72_06345</name>
</gene>
<dbReference type="EMBL" id="JAFHAP010000006">
    <property type="protein sequence ID" value="MBN2909142.1"/>
    <property type="molecule type" value="Genomic_DNA"/>
</dbReference>
<evidence type="ECO:0000313" key="1">
    <source>
        <dbReference type="EMBL" id="MBN2909142.1"/>
    </source>
</evidence>
<reference evidence="1" key="1">
    <citation type="journal article" date="2024" name="Int. J. Syst. Evol. Microbiol.">
        <title>Polycladomyces zharkentensis sp. nov., a novel thermophilic cellulose- and starch-degrading member of the Bacillota from a geothermal aquifer in Kazakhstan.</title>
        <authorList>
            <person name="Mashzhan A."/>
            <person name="Kistaubayeva A."/>
            <person name="Javier-Lopez R."/>
            <person name="Bissenova U."/>
            <person name="Bissenbay A."/>
            <person name="Birkeland N.K."/>
        </authorList>
    </citation>
    <scope>NUCLEOTIDE SEQUENCE</scope>
    <source>
        <strain evidence="1">ZKZ2T</strain>
    </source>
</reference>
<keyword evidence="2" id="KW-1185">Reference proteome</keyword>